<dbReference type="Gene3D" id="2.60.120.200">
    <property type="match status" value="1"/>
</dbReference>
<evidence type="ECO:0000313" key="3">
    <source>
        <dbReference type="Proteomes" id="UP000323011"/>
    </source>
</evidence>
<feature type="compositionally biased region" description="Acidic residues" evidence="1">
    <location>
        <begin position="255"/>
        <end position="267"/>
    </location>
</feature>
<feature type="region of interest" description="Disordered" evidence="1">
    <location>
        <begin position="234"/>
        <end position="284"/>
    </location>
</feature>
<protein>
    <submittedName>
        <fullName evidence="2">Uncharacterized protein</fullName>
    </submittedName>
</protein>
<dbReference type="InterPro" id="IPR013320">
    <property type="entry name" value="ConA-like_dom_sf"/>
</dbReference>
<dbReference type="SUPFAM" id="SSF49899">
    <property type="entry name" value="Concanavalin A-like lectins/glucanases"/>
    <property type="match status" value="1"/>
</dbReference>
<reference evidence="2 3" key="1">
    <citation type="submission" date="2019-07" db="EMBL/GenBank/DDBJ databases">
        <title>Genomes of Cafeteria roenbergensis.</title>
        <authorList>
            <person name="Fischer M.G."/>
            <person name="Hackl T."/>
            <person name="Roman M."/>
        </authorList>
    </citation>
    <scope>NUCLEOTIDE SEQUENCE [LARGE SCALE GENOMIC DNA]</scope>
    <source>
        <strain evidence="2 3">BVI</strain>
    </source>
</reference>
<dbReference type="InterPro" id="IPR009784">
    <property type="entry name" value="DUF1349"/>
</dbReference>
<accession>A0A5A8CNM5</accession>
<keyword evidence="3" id="KW-1185">Reference proteome</keyword>
<feature type="compositionally biased region" description="Low complexity" evidence="1">
    <location>
        <begin position="268"/>
        <end position="284"/>
    </location>
</feature>
<dbReference type="Proteomes" id="UP000323011">
    <property type="component" value="Unassembled WGS sequence"/>
</dbReference>
<name>A0A5A8CNM5_CAFRO</name>
<dbReference type="PANTHER" id="PTHR35332">
    <property type="entry name" value="REGULATION OF ENOLASE PROTEIN 1"/>
    <property type="match status" value="1"/>
</dbReference>
<evidence type="ECO:0000313" key="2">
    <source>
        <dbReference type="EMBL" id="KAA0154064.1"/>
    </source>
</evidence>
<dbReference type="EMBL" id="VLTN01000013">
    <property type="protein sequence ID" value="KAA0154064.1"/>
    <property type="molecule type" value="Genomic_DNA"/>
</dbReference>
<evidence type="ECO:0000256" key="1">
    <source>
        <dbReference type="SAM" id="MobiDB-lite"/>
    </source>
</evidence>
<feature type="compositionally biased region" description="Gly residues" evidence="1">
    <location>
        <begin position="379"/>
        <end position="391"/>
    </location>
</feature>
<comment type="caution">
    <text evidence="2">The sequence shown here is derived from an EMBL/GenBank/DDBJ whole genome shotgun (WGS) entry which is preliminary data.</text>
</comment>
<dbReference type="Pfam" id="PF07081">
    <property type="entry name" value="DUF1349"/>
    <property type="match status" value="1"/>
</dbReference>
<organism evidence="2 3">
    <name type="scientific">Cafeteria roenbergensis</name>
    <name type="common">Marine flagellate</name>
    <dbReference type="NCBI Taxonomy" id="33653"/>
    <lineage>
        <taxon>Eukaryota</taxon>
        <taxon>Sar</taxon>
        <taxon>Stramenopiles</taxon>
        <taxon>Bigyra</taxon>
        <taxon>Opalozoa</taxon>
        <taxon>Bicosoecida</taxon>
        <taxon>Cafeteriaceae</taxon>
        <taxon>Cafeteria</taxon>
    </lineage>
</organism>
<dbReference type="AlphaFoldDB" id="A0A5A8CNM5"/>
<proteinExistence type="predicted"/>
<sequence length="397" mass="39411">MAAQASLCSVADAGVMRFWATDGELTPPSRVVSTGSGSVVVRARPKTDFWQRTGYGFVHDNGHFCPMAQIPSCPGAAWASFELTVAFAAEYAHQFDQAGLMLRASSAHWLKAGIEYVDGRRQASVVVTRGARSDWSVVPVTGPVGDPFWVRLRGAEDGSVSVAWSQAAPPRGAAAPPRSSFTLMRLADFLEPPADGAPPVAVMAGIATCAPTAPHGFAVEFGHVSLLSPAPDQALHEDQAGSSDADPAVSGGGIDADDADDDDDDVDAGVATAGTSSGSATTSSASSSAASAAAAAATAAAASSAAAAGGAPSTDFDSEEYIAKQASSQVSIMAKRGDIGADLEAASVPAGTAPPAGHAAADESSDVSVAEALMSLSLGGSGRGAGAGAGAGKSPHA</sequence>
<feature type="region of interest" description="Disordered" evidence="1">
    <location>
        <begin position="377"/>
        <end position="397"/>
    </location>
</feature>
<gene>
    <name evidence="2" type="ORF">FNF29_02687</name>
</gene>
<dbReference type="PANTHER" id="PTHR35332:SF2">
    <property type="entry name" value="REGULATION OF ENOLASE PROTEIN 1"/>
    <property type="match status" value="1"/>
</dbReference>